<protein>
    <recommendedName>
        <fullName evidence="4">Integral membrane protein</fullName>
    </recommendedName>
</protein>
<keyword evidence="1" id="KW-1133">Transmembrane helix</keyword>
<evidence type="ECO:0000313" key="2">
    <source>
        <dbReference type="EMBL" id="GAA0480132.1"/>
    </source>
</evidence>
<accession>A0ABN1AMK7</accession>
<evidence type="ECO:0000256" key="1">
    <source>
        <dbReference type="SAM" id="Phobius"/>
    </source>
</evidence>
<feature type="transmembrane region" description="Helical" evidence="1">
    <location>
        <begin position="65"/>
        <end position="83"/>
    </location>
</feature>
<dbReference type="InterPro" id="IPR057702">
    <property type="entry name" value="DUF7942"/>
</dbReference>
<feature type="transmembrane region" description="Helical" evidence="1">
    <location>
        <begin position="38"/>
        <end position="58"/>
    </location>
</feature>
<organism evidence="2 3">
    <name type="scientific">Streptomyces olivaceiscleroticus</name>
    <dbReference type="NCBI Taxonomy" id="68245"/>
    <lineage>
        <taxon>Bacteria</taxon>
        <taxon>Bacillati</taxon>
        <taxon>Actinomycetota</taxon>
        <taxon>Actinomycetes</taxon>
        <taxon>Kitasatosporales</taxon>
        <taxon>Streptomycetaceae</taxon>
        <taxon>Streptomyces</taxon>
    </lineage>
</organism>
<keyword evidence="1" id="KW-0812">Transmembrane</keyword>
<dbReference type="NCBIfam" id="NF046119">
    <property type="entry name" value="memb_SCO4225"/>
    <property type="match status" value="1"/>
</dbReference>
<comment type="caution">
    <text evidence="2">The sequence shown here is derived from an EMBL/GenBank/DDBJ whole genome shotgun (WGS) entry which is preliminary data.</text>
</comment>
<proteinExistence type="predicted"/>
<dbReference type="Pfam" id="PF25637">
    <property type="entry name" value="DUF7942"/>
    <property type="match status" value="1"/>
</dbReference>
<keyword evidence="3" id="KW-1185">Reference proteome</keyword>
<gene>
    <name evidence="2" type="ORF">GCM10010361_51160</name>
</gene>
<evidence type="ECO:0008006" key="4">
    <source>
        <dbReference type="Google" id="ProtNLM"/>
    </source>
</evidence>
<dbReference type="Proteomes" id="UP001500909">
    <property type="component" value="Unassembled WGS sequence"/>
</dbReference>
<dbReference type="EMBL" id="BAAABY010000034">
    <property type="protein sequence ID" value="GAA0480132.1"/>
    <property type="molecule type" value="Genomic_DNA"/>
</dbReference>
<sequence>MNATPRLRDPETLRLHTHPKPWLRDVVRLTFGNPVSRVYLALFAAAVVFAVVDSLFVGRPDASMSGVWAALLTSPTLFPLWFAGDALWPDAGAPAWYTITTLGVAALLNALLLGLVHRGLRGRPAATEAVVSGGWHTQRHGDH</sequence>
<reference evidence="2 3" key="1">
    <citation type="journal article" date="2019" name="Int. J. Syst. Evol. Microbiol.">
        <title>The Global Catalogue of Microorganisms (GCM) 10K type strain sequencing project: providing services to taxonomists for standard genome sequencing and annotation.</title>
        <authorList>
            <consortium name="The Broad Institute Genomics Platform"/>
            <consortium name="The Broad Institute Genome Sequencing Center for Infectious Disease"/>
            <person name="Wu L."/>
            <person name="Ma J."/>
        </authorList>
    </citation>
    <scope>NUCLEOTIDE SEQUENCE [LARGE SCALE GENOMIC DNA]</scope>
    <source>
        <strain evidence="2 3">JCM 4805</strain>
    </source>
</reference>
<keyword evidence="1" id="KW-0472">Membrane</keyword>
<feature type="transmembrane region" description="Helical" evidence="1">
    <location>
        <begin position="95"/>
        <end position="116"/>
    </location>
</feature>
<evidence type="ECO:0000313" key="3">
    <source>
        <dbReference type="Proteomes" id="UP001500909"/>
    </source>
</evidence>
<name>A0ABN1AMK7_9ACTN</name>
<dbReference type="RefSeq" id="WP_346097547.1">
    <property type="nucleotide sequence ID" value="NZ_BAAABY010000034.1"/>
</dbReference>